<comment type="caution">
    <text evidence="10">The sequence shown here is derived from an EMBL/GenBank/DDBJ whole genome shotgun (WGS) entry which is preliminary data.</text>
</comment>
<name>A0A7V5H3E7_CALAY</name>
<dbReference type="GO" id="GO:0004458">
    <property type="term" value="F:D-lactate dehydrogenase (cytochrome) activity"/>
    <property type="evidence" value="ECO:0007669"/>
    <property type="project" value="UniProtKB-EC"/>
</dbReference>
<evidence type="ECO:0000256" key="3">
    <source>
        <dbReference type="ARBA" id="ARBA00022630"/>
    </source>
</evidence>
<reference evidence="10" key="1">
    <citation type="journal article" date="2020" name="mSystems">
        <title>Genome- and Community-Level Interaction Insights into Carbon Utilization and Element Cycling Functions of Hydrothermarchaeota in Hydrothermal Sediment.</title>
        <authorList>
            <person name="Zhou Z."/>
            <person name="Liu Y."/>
            <person name="Xu W."/>
            <person name="Pan J."/>
            <person name="Luo Z.H."/>
            <person name="Li M."/>
        </authorList>
    </citation>
    <scope>NUCLEOTIDE SEQUENCE [LARGE SCALE GENOMIC DNA]</scope>
    <source>
        <strain evidence="10">HyVt-76</strain>
    </source>
</reference>
<dbReference type="SUPFAM" id="SSF56176">
    <property type="entry name" value="FAD-binding/transporter-associated domain-like"/>
    <property type="match status" value="1"/>
</dbReference>
<organism evidence="10">
    <name type="scientific">Caldithrix abyssi</name>
    <dbReference type="NCBI Taxonomy" id="187145"/>
    <lineage>
        <taxon>Bacteria</taxon>
        <taxon>Pseudomonadati</taxon>
        <taxon>Calditrichota</taxon>
        <taxon>Calditrichia</taxon>
        <taxon>Calditrichales</taxon>
        <taxon>Calditrichaceae</taxon>
        <taxon>Caldithrix</taxon>
    </lineage>
</organism>
<dbReference type="InterPro" id="IPR016171">
    <property type="entry name" value="Vanillyl_alc_oxidase_C-sub2"/>
</dbReference>
<dbReference type="AlphaFoldDB" id="A0A7V5H3E7"/>
<dbReference type="Pfam" id="PF01565">
    <property type="entry name" value="FAD_binding_4"/>
    <property type="match status" value="1"/>
</dbReference>
<dbReference type="GO" id="GO:0008720">
    <property type="term" value="F:D-lactate dehydrogenase (NAD+) activity"/>
    <property type="evidence" value="ECO:0007669"/>
    <property type="project" value="TreeGrafter"/>
</dbReference>
<dbReference type="SUPFAM" id="SSF46548">
    <property type="entry name" value="alpha-helical ferredoxin"/>
    <property type="match status" value="1"/>
</dbReference>
<dbReference type="Gene3D" id="3.30.70.2190">
    <property type="match status" value="1"/>
</dbReference>
<comment type="similarity">
    <text evidence="2">Belongs to the FAD-binding oxidoreductase/transferase type 4 family.</text>
</comment>
<gene>
    <name evidence="10" type="ORF">ENL21_05115</name>
</gene>
<dbReference type="Gene3D" id="3.30.43.10">
    <property type="entry name" value="Uridine Diphospho-n-acetylenolpyruvylglucosamine Reductase, domain 2"/>
    <property type="match status" value="1"/>
</dbReference>
<keyword evidence="6" id="KW-0560">Oxidoreductase</keyword>
<evidence type="ECO:0000256" key="1">
    <source>
        <dbReference type="ARBA" id="ARBA00001974"/>
    </source>
</evidence>
<dbReference type="Gene3D" id="1.10.45.10">
    <property type="entry name" value="Vanillyl-alcohol Oxidase, Chain A, domain 4"/>
    <property type="match status" value="1"/>
</dbReference>
<dbReference type="InterPro" id="IPR006094">
    <property type="entry name" value="Oxid_FAD_bind_N"/>
</dbReference>
<dbReference type="InterPro" id="IPR016167">
    <property type="entry name" value="FAD-bd_PCMH_sub1"/>
</dbReference>
<dbReference type="FunFam" id="1.10.45.10:FF:000001">
    <property type="entry name" value="D-lactate dehydrogenase mitochondrial"/>
    <property type="match status" value="1"/>
</dbReference>
<dbReference type="InterPro" id="IPR016166">
    <property type="entry name" value="FAD-bd_PCMH"/>
</dbReference>
<comment type="cofactor">
    <cofactor evidence="1">
        <name>FAD</name>
        <dbReference type="ChEBI" id="CHEBI:57692"/>
    </cofactor>
</comment>
<keyword evidence="4" id="KW-0274">FAD</keyword>
<dbReference type="InterPro" id="IPR016169">
    <property type="entry name" value="FAD-bd_PCMH_sub2"/>
</dbReference>
<evidence type="ECO:0000256" key="6">
    <source>
        <dbReference type="ARBA" id="ARBA00023002"/>
    </source>
</evidence>
<dbReference type="EC" id="1.1.2.4" evidence="7"/>
<evidence type="ECO:0000256" key="5">
    <source>
        <dbReference type="ARBA" id="ARBA00022946"/>
    </source>
</evidence>
<dbReference type="PROSITE" id="PS51379">
    <property type="entry name" value="4FE4S_FER_2"/>
    <property type="match status" value="1"/>
</dbReference>
<evidence type="ECO:0000256" key="4">
    <source>
        <dbReference type="ARBA" id="ARBA00022827"/>
    </source>
</evidence>
<dbReference type="SUPFAM" id="SSF55103">
    <property type="entry name" value="FAD-linked oxidases, C-terminal domain"/>
    <property type="match status" value="1"/>
</dbReference>
<keyword evidence="3" id="KW-0285">Flavoprotein</keyword>
<dbReference type="InterPro" id="IPR016164">
    <property type="entry name" value="FAD-linked_Oxase-like_C"/>
</dbReference>
<dbReference type="Pfam" id="PF02913">
    <property type="entry name" value="FAD-oxidase_C"/>
    <property type="match status" value="1"/>
</dbReference>
<accession>A0A7V5H3E7</accession>
<dbReference type="Gene3D" id="3.30.465.10">
    <property type="match status" value="1"/>
</dbReference>
<dbReference type="PANTHER" id="PTHR11748:SF111">
    <property type="entry name" value="D-LACTATE DEHYDROGENASE, MITOCHONDRIAL-RELATED"/>
    <property type="match status" value="1"/>
</dbReference>
<evidence type="ECO:0000259" key="9">
    <source>
        <dbReference type="PROSITE" id="PS51387"/>
    </source>
</evidence>
<dbReference type="GO" id="GO:0071949">
    <property type="term" value="F:FAD binding"/>
    <property type="evidence" value="ECO:0007669"/>
    <property type="project" value="InterPro"/>
</dbReference>
<dbReference type="GO" id="GO:0051536">
    <property type="term" value="F:iron-sulfur cluster binding"/>
    <property type="evidence" value="ECO:0007669"/>
    <property type="project" value="InterPro"/>
</dbReference>
<dbReference type="InterPro" id="IPR004017">
    <property type="entry name" value="Cys_rich_dom"/>
</dbReference>
<dbReference type="InterPro" id="IPR004113">
    <property type="entry name" value="FAD-bd_oxidored_4_C"/>
</dbReference>
<dbReference type="PROSITE" id="PS51387">
    <property type="entry name" value="FAD_PCMH"/>
    <property type="match status" value="1"/>
</dbReference>
<evidence type="ECO:0000256" key="2">
    <source>
        <dbReference type="ARBA" id="ARBA00008000"/>
    </source>
</evidence>
<dbReference type="InterPro" id="IPR036318">
    <property type="entry name" value="FAD-bd_PCMH-like_sf"/>
</dbReference>
<evidence type="ECO:0000259" key="8">
    <source>
        <dbReference type="PROSITE" id="PS51379"/>
    </source>
</evidence>
<dbReference type="InterPro" id="IPR009051">
    <property type="entry name" value="Helical_ferredxn"/>
</dbReference>
<dbReference type="GO" id="GO:1903457">
    <property type="term" value="P:lactate catabolic process"/>
    <property type="evidence" value="ECO:0007669"/>
    <property type="project" value="TreeGrafter"/>
</dbReference>
<feature type="domain" description="FAD-binding PCMH-type" evidence="9">
    <location>
        <begin position="39"/>
        <end position="268"/>
    </location>
</feature>
<dbReference type="InterPro" id="IPR017896">
    <property type="entry name" value="4Fe4S_Fe-S-bd"/>
</dbReference>
<dbReference type="PANTHER" id="PTHR11748">
    <property type="entry name" value="D-LACTATE DEHYDROGENASE"/>
    <property type="match status" value="1"/>
</dbReference>
<proteinExistence type="inferred from homology"/>
<sequence>MLSGDIQNLYKRLADLIPEERLLHDDLNTLAYGTDASFYRLIPKLVVKIHNEDEALWAIRACAEFKIPYTIRAAGTSLSGQGITDSVLLVIEPSEWRHWSVNEDASRITVQPGLTGGKINQYLQPFGKKIGPDPASINHAFIGGIVSNNASGMTSGVRKNSYYTLAGLRLIFSDGTILDTNDPESRRNFLATKKDLIEKIANLRKKIFDHSDWVSRIKQKYQLKNTTGYGLNSFVDFEDPIDIIEHLMVGSEGTLAFISEITLETVDDFTHKAASLMIFQDIETACKAIPILRTCQVNAAELMDRASLRSVEDKPLMPAYLKELDPNATALLVETRANDVHTLNQQIDEINQALKTLPMVKPVEFTKDINEITALWSVRKGLFPSVCANRKKGTTVVIEDIAVPYENLARAILDLQALFKKYHYDEAIIWGHAFDGNVHFVLIQDFTNPEEVNRYSAFIDELVHLVVHEYDGSLKAEHGTGRNMAPFVKLEWGDELYEIMKEIKQIFDPDQLMNPGVVINHDPQLHLKSFKPMPQAHDLIDDCIECGFCENSCVSRGLTLSPRQRIVVYREMQQLKRSGEEPQRLAILNERYQYYGNETCATDGLCALTCPVNIDTGKLIKELRHDQLSGIARWTAGLIADHMALVTALMRLGLGMLDLKRKLFGKKFLTTTSNVLRRLTGNRFPRISPYMPRPAIKIKTNSQSALKNNGRKVVYFPSCITRSMGVLPDSDQAEPLTKLTYRLLKKAGFEVIYPENVNQLCCGMAFSSKGYFEIGQRKSKELEAALLKASDNGVIPVLSDMSPCLYTMKENLDKRLKLYEPIEFSLKFLSPHLEFKPLDEPITVFPVCSAKKMGLEEPLLQLAKMCAKEVVIPDTNCCGFAGDRGFTHPELNANGLKLLKEQLPQNIKHGYSTSRTCEIGLSEHSGITFESILYLIDRVTSPKAQ</sequence>
<dbReference type="Pfam" id="PF02754">
    <property type="entry name" value="CCG"/>
    <property type="match status" value="1"/>
</dbReference>
<dbReference type="EMBL" id="DRTD01000376">
    <property type="protein sequence ID" value="HHE55141.1"/>
    <property type="molecule type" value="Genomic_DNA"/>
</dbReference>
<feature type="domain" description="4Fe-4S ferredoxin-type" evidence="8">
    <location>
        <begin position="533"/>
        <end position="563"/>
    </location>
</feature>
<dbReference type="Gene3D" id="1.10.1060.10">
    <property type="entry name" value="Alpha-helical ferredoxin"/>
    <property type="match status" value="1"/>
</dbReference>
<dbReference type="Pfam" id="PF13183">
    <property type="entry name" value="Fer4_8"/>
    <property type="match status" value="1"/>
</dbReference>
<evidence type="ECO:0000313" key="10">
    <source>
        <dbReference type="EMBL" id="HHE55141.1"/>
    </source>
</evidence>
<dbReference type="Proteomes" id="UP000886111">
    <property type="component" value="Unassembled WGS sequence"/>
</dbReference>
<keyword evidence="5" id="KW-0809">Transit peptide</keyword>
<evidence type="ECO:0000256" key="7">
    <source>
        <dbReference type="ARBA" id="ARBA00038897"/>
    </source>
</evidence>
<dbReference type="Gene3D" id="3.30.70.2740">
    <property type="match status" value="1"/>
</dbReference>
<protein>
    <recommendedName>
        <fullName evidence="7">D-lactate dehydrogenase (cytochrome)</fullName>
        <ecNumber evidence="7">1.1.2.4</ecNumber>
    </recommendedName>
</protein>